<dbReference type="EMBL" id="GL378340">
    <property type="protein sequence ID" value="EFJ48316.1"/>
    <property type="molecule type" value="Genomic_DNA"/>
</dbReference>
<evidence type="ECO:0000256" key="6">
    <source>
        <dbReference type="ARBA" id="ARBA00022989"/>
    </source>
</evidence>
<dbReference type="PROSITE" id="PS00211">
    <property type="entry name" value="ABC_TRANSPORTER_1"/>
    <property type="match status" value="1"/>
</dbReference>
<dbReference type="eggNOG" id="KOG0061">
    <property type="taxonomic scope" value="Eukaryota"/>
</dbReference>
<evidence type="ECO:0000256" key="4">
    <source>
        <dbReference type="ARBA" id="ARBA00022741"/>
    </source>
</evidence>
<feature type="transmembrane region" description="Helical" evidence="9">
    <location>
        <begin position="539"/>
        <end position="556"/>
    </location>
</feature>
<keyword evidence="7 9" id="KW-0472">Membrane</keyword>
<keyword evidence="6 9" id="KW-1133">Transmembrane helix</keyword>
<feature type="region of interest" description="Disordered" evidence="8">
    <location>
        <begin position="73"/>
        <end position="92"/>
    </location>
</feature>
<evidence type="ECO:0000256" key="7">
    <source>
        <dbReference type="ARBA" id="ARBA00023136"/>
    </source>
</evidence>
<dbReference type="GO" id="GO:0016020">
    <property type="term" value="C:membrane"/>
    <property type="evidence" value="ECO:0007669"/>
    <property type="project" value="UniProtKB-SubCell"/>
</dbReference>
<dbReference type="KEGG" id="vcn:VOLCADRAFT_91098"/>
<dbReference type="GO" id="GO:0005524">
    <property type="term" value="F:ATP binding"/>
    <property type="evidence" value="ECO:0007669"/>
    <property type="project" value="UniProtKB-KW"/>
</dbReference>
<dbReference type="AlphaFoldDB" id="D8TW62"/>
<feature type="region of interest" description="Disordered" evidence="8">
    <location>
        <begin position="424"/>
        <end position="452"/>
    </location>
</feature>
<keyword evidence="4" id="KW-0547">Nucleotide-binding</keyword>
<sequence length="859" mass="89978">MAEPSPDIAPDVAIALSRVENDSVILALWLPMAIFGHIFAGVFLIHGLFLYKPSLKRNSKRAAGGSPLREAALGYDGGDGDGDGNGTSGPSQVSLEWRSLSLTVVSPSSPGGLTPVLRDVGGRAPAGAVTALLGPSGAGKSTLLDLLAVRGAVAVPEGQQPPQPPQPPQPLAHSGALQPGCSGQFDAFLPQLTVREALLFTGRLVLPPPQCQPRAVADRSVAVATALGLAPSMDSLVGGVLPGGLLLRGLSGGERKRLSIGQGLMSRPRVLLLDEPTSGLDSFAATVVMGHVAELARGRGGRGGVTVIASLHQPRAAIWDMVNQVVVLGRGRLLYCGPPSELLPWFSGRLGYCYRPEHHGLVSDWVMDLVAMTVSDPRVTDAVAAAAVPAAEAKAAVAAGASWQAMKTDVDDTGAATVATAATTAKSQDLDDSGGGGGGGGSGTESSWEAPSGPEVMATLAELNAAADAFANAVLAVPPAPGVSAGVPDYANVPPPRPRKSAAAALAAAAGRWVRQYRMLVWREWLIATRNPADAAGRMLTFVWVALFAAFLAYDLESDATSIFLRSTLLFAMVFFFLVMPFVFMSLFAAGEELPGRVNCFHTSGSIYWRPQLRGGVGGLYDPYGMIGYRHSVLAAVQNTTCAVLMSLISLQFIQFAVAITPNQDLAFCTSVGFVVLNLLLSTQFLGTLPYGKSLNPVRHRTNPNAVKLFFSWIRRLRALSALDHSWRGLMWAEFHNRAFECGPAGTPGFLGTDALGLLPEFLPDNRRFRMIAVGMTQSYDNCVVDTNALLSNFGINVPVGTTVGYLFAYWAVLHLITYLSLRHAVSHKAGSATAVAAAAAAGGLLSRLRRAVGAGGGR</sequence>
<proteinExistence type="predicted"/>
<feature type="transmembrane region" description="Helical" evidence="9">
    <location>
        <begin position="666"/>
        <end position="687"/>
    </location>
</feature>
<dbReference type="InterPro" id="IPR017871">
    <property type="entry name" value="ABC_transporter-like_CS"/>
</dbReference>
<dbReference type="GO" id="GO:0042626">
    <property type="term" value="F:ATPase-coupled transmembrane transporter activity"/>
    <property type="evidence" value="ECO:0007669"/>
    <property type="project" value="TreeGrafter"/>
</dbReference>
<dbReference type="GeneID" id="9617689"/>
<evidence type="ECO:0000313" key="11">
    <source>
        <dbReference type="EMBL" id="EFJ48316.1"/>
    </source>
</evidence>
<feature type="transmembrane region" description="Helical" evidence="9">
    <location>
        <begin position="633"/>
        <end position="654"/>
    </location>
</feature>
<protein>
    <recommendedName>
        <fullName evidence="10">ABC transporter domain-containing protein</fullName>
    </recommendedName>
</protein>
<keyword evidence="2" id="KW-0813">Transport</keyword>
<feature type="transmembrane region" description="Helical" evidence="9">
    <location>
        <begin position="26"/>
        <end position="51"/>
    </location>
</feature>
<feature type="compositionally biased region" description="Pro residues" evidence="8">
    <location>
        <begin position="159"/>
        <end position="170"/>
    </location>
</feature>
<dbReference type="GO" id="GO:0016887">
    <property type="term" value="F:ATP hydrolysis activity"/>
    <property type="evidence" value="ECO:0007669"/>
    <property type="project" value="InterPro"/>
</dbReference>
<dbReference type="RefSeq" id="XP_002950570.1">
    <property type="nucleotide sequence ID" value="XM_002950524.1"/>
</dbReference>
<dbReference type="InterPro" id="IPR003439">
    <property type="entry name" value="ABC_transporter-like_ATP-bd"/>
</dbReference>
<dbReference type="SUPFAM" id="SSF52540">
    <property type="entry name" value="P-loop containing nucleoside triphosphate hydrolases"/>
    <property type="match status" value="1"/>
</dbReference>
<evidence type="ECO:0000256" key="8">
    <source>
        <dbReference type="SAM" id="MobiDB-lite"/>
    </source>
</evidence>
<feature type="domain" description="ABC transporter" evidence="10">
    <location>
        <begin position="100"/>
        <end position="355"/>
    </location>
</feature>
<dbReference type="Gene3D" id="3.40.50.300">
    <property type="entry name" value="P-loop containing nucleotide triphosphate hydrolases"/>
    <property type="match status" value="1"/>
</dbReference>
<evidence type="ECO:0000256" key="1">
    <source>
        <dbReference type="ARBA" id="ARBA00004141"/>
    </source>
</evidence>
<dbReference type="Pfam" id="PF00005">
    <property type="entry name" value="ABC_tran"/>
    <property type="match status" value="1"/>
</dbReference>
<evidence type="ECO:0000256" key="9">
    <source>
        <dbReference type="SAM" id="Phobius"/>
    </source>
</evidence>
<keyword evidence="3 9" id="KW-0812">Transmembrane</keyword>
<gene>
    <name evidence="11" type="ORF">VOLCADRAFT_91098</name>
</gene>
<evidence type="ECO:0000313" key="12">
    <source>
        <dbReference type="Proteomes" id="UP000001058"/>
    </source>
</evidence>
<feature type="transmembrane region" description="Helical" evidence="9">
    <location>
        <begin position="804"/>
        <end position="822"/>
    </location>
</feature>
<dbReference type="InterPro" id="IPR050352">
    <property type="entry name" value="ABCG_transporters"/>
</dbReference>
<dbReference type="OrthoDB" id="66620at2759"/>
<evidence type="ECO:0000259" key="10">
    <source>
        <dbReference type="PROSITE" id="PS50893"/>
    </source>
</evidence>
<dbReference type="Proteomes" id="UP000001058">
    <property type="component" value="Unassembled WGS sequence"/>
</dbReference>
<reference evidence="11 12" key="1">
    <citation type="journal article" date="2010" name="Science">
        <title>Genomic analysis of organismal complexity in the multicellular green alga Volvox carteri.</title>
        <authorList>
            <person name="Prochnik S.E."/>
            <person name="Umen J."/>
            <person name="Nedelcu A.M."/>
            <person name="Hallmann A."/>
            <person name="Miller S.M."/>
            <person name="Nishii I."/>
            <person name="Ferris P."/>
            <person name="Kuo A."/>
            <person name="Mitros T."/>
            <person name="Fritz-Laylin L.K."/>
            <person name="Hellsten U."/>
            <person name="Chapman J."/>
            <person name="Simakov O."/>
            <person name="Rensing S.A."/>
            <person name="Terry A."/>
            <person name="Pangilinan J."/>
            <person name="Kapitonov V."/>
            <person name="Jurka J."/>
            <person name="Salamov A."/>
            <person name="Shapiro H."/>
            <person name="Schmutz J."/>
            <person name="Grimwood J."/>
            <person name="Lindquist E."/>
            <person name="Lucas S."/>
            <person name="Grigoriev I.V."/>
            <person name="Schmitt R."/>
            <person name="Kirk D."/>
            <person name="Rokhsar D.S."/>
        </authorList>
    </citation>
    <scope>NUCLEOTIDE SEQUENCE [LARGE SCALE GENOMIC DNA]</scope>
    <source>
        <strain evidence="12">f. Nagariensis / Eve</strain>
    </source>
</reference>
<dbReference type="SMART" id="SM00382">
    <property type="entry name" value="AAA"/>
    <property type="match status" value="1"/>
</dbReference>
<feature type="compositionally biased region" description="Gly residues" evidence="8">
    <location>
        <begin position="433"/>
        <end position="443"/>
    </location>
</feature>
<comment type="subcellular location">
    <subcellularLocation>
        <location evidence="1">Membrane</location>
        <topology evidence="1">Multi-pass membrane protein</topology>
    </subcellularLocation>
</comment>
<dbReference type="PANTHER" id="PTHR48041">
    <property type="entry name" value="ABC TRANSPORTER G FAMILY MEMBER 28"/>
    <property type="match status" value="1"/>
</dbReference>
<keyword evidence="12" id="KW-1185">Reference proteome</keyword>
<feature type="region of interest" description="Disordered" evidence="8">
    <location>
        <begin position="156"/>
        <end position="177"/>
    </location>
</feature>
<organism evidence="12">
    <name type="scientific">Volvox carteri f. nagariensis</name>
    <dbReference type="NCBI Taxonomy" id="3068"/>
    <lineage>
        <taxon>Eukaryota</taxon>
        <taxon>Viridiplantae</taxon>
        <taxon>Chlorophyta</taxon>
        <taxon>core chlorophytes</taxon>
        <taxon>Chlorophyceae</taxon>
        <taxon>CS clade</taxon>
        <taxon>Chlamydomonadales</taxon>
        <taxon>Volvocaceae</taxon>
        <taxon>Volvox</taxon>
    </lineage>
</organism>
<dbReference type="PROSITE" id="PS50893">
    <property type="entry name" value="ABC_TRANSPORTER_2"/>
    <property type="match status" value="1"/>
</dbReference>
<dbReference type="PANTHER" id="PTHR48041:SF139">
    <property type="entry name" value="PROTEIN SCARLET"/>
    <property type="match status" value="1"/>
</dbReference>
<dbReference type="InterPro" id="IPR027417">
    <property type="entry name" value="P-loop_NTPase"/>
</dbReference>
<keyword evidence="5" id="KW-0067">ATP-binding</keyword>
<accession>D8TW62</accession>
<dbReference type="InParanoid" id="D8TW62"/>
<evidence type="ECO:0000256" key="5">
    <source>
        <dbReference type="ARBA" id="ARBA00022840"/>
    </source>
</evidence>
<evidence type="ECO:0000256" key="2">
    <source>
        <dbReference type="ARBA" id="ARBA00022448"/>
    </source>
</evidence>
<evidence type="ECO:0000256" key="3">
    <source>
        <dbReference type="ARBA" id="ARBA00022692"/>
    </source>
</evidence>
<dbReference type="InterPro" id="IPR003593">
    <property type="entry name" value="AAA+_ATPase"/>
</dbReference>
<feature type="transmembrane region" description="Helical" evidence="9">
    <location>
        <begin position="568"/>
        <end position="589"/>
    </location>
</feature>
<name>D8TW62_VOLCA</name>